<evidence type="ECO:0000256" key="1">
    <source>
        <dbReference type="ARBA" id="ARBA00022723"/>
    </source>
</evidence>
<name>A0A365L6G1_9BACL</name>
<proteinExistence type="predicted"/>
<comment type="caution">
    <text evidence="3">The sequence shown here is derived from an EMBL/GenBank/DDBJ whole genome shotgun (WGS) entry which is preliminary data.</text>
</comment>
<sequence>MIHHIELNVSDLEMSRKFYDTLFSLLGYSLFQEWPEGFSYKQGTSYIVFVQTPADFLEAGYHRKSAGLNHIAFHASSPLEVDAITEKMRQSGVSILYQDRHPYAGGNDTYAVFMEDPDRLKIEIAVSESGG</sequence>
<keyword evidence="4" id="KW-1185">Reference proteome</keyword>
<dbReference type="Gene3D" id="3.10.180.10">
    <property type="entry name" value="2,3-Dihydroxybiphenyl 1,2-Dioxygenase, domain 1"/>
    <property type="match status" value="1"/>
</dbReference>
<dbReference type="Proteomes" id="UP000251002">
    <property type="component" value="Unassembled WGS sequence"/>
</dbReference>
<dbReference type="Pfam" id="PF00903">
    <property type="entry name" value="Glyoxalase"/>
    <property type="match status" value="1"/>
</dbReference>
<dbReference type="InterPro" id="IPR051332">
    <property type="entry name" value="Fosfomycin_Res_Enzymes"/>
</dbReference>
<dbReference type="PANTHER" id="PTHR36113">
    <property type="entry name" value="LYASE, PUTATIVE-RELATED-RELATED"/>
    <property type="match status" value="1"/>
</dbReference>
<dbReference type="InterPro" id="IPR004360">
    <property type="entry name" value="Glyas_Fos-R_dOase_dom"/>
</dbReference>
<feature type="domain" description="VOC" evidence="2">
    <location>
        <begin position="1"/>
        <end position="127"/>
    </location>
</feature>
<dbReference type="GO" id="GO:0046872">
    <property type="term" value="F:metal ion binding"/>
    <property type="evidence" value="ECO:0007669"/>
    <property type="project" value="UniProtKB-KW"/>
</dbReference>
<protein>
    <recommendedName>
        <fullName evidence="2">VOC domain-containing protein</fullName>
    </recommendedName>
</protein>
<dbReference type="InterPro" id="IPR029068">
    <property type="entry name" value="Glyas_Bleomycin-R_OHBP_Dase"/>
</dbReference>
<dbReference type="EMBL" id="QLZR01000001">
    <property type="protein sequence ID" value="RAZ80969.1"/>
    <property type="molecule type" value="Genomic_DNA"/>
</dbReference>
<dbReference type="AlphaFoldDB" id="A0A365L6G1"/>
<accession>A0A365L6G1</accession>
<dbReference type="SUPFAM" id="SSF54593">
    <property type="entry name" value="Glyoxalase/Bleomycin resistance protein/Dihydroxybiphenyl dioxygenase"/>
    <property type="match status" value="1"/>
</dbReference>
<organism evidence="3 4">
    <name type="scientific">Planococcus halotolerans</name>
    <dbReference type="NCBI Taxonomy" id="2233542"/>
    <lineage>
        <taxon>Bacteria</taxon>
        <taxon>Bacillati</taxon>
        <taxon>Bacillota</taxon>
        <taxon>Bacilli</taxon>
        <taxon>Bacillales</taxon>
        <taxon>Caryophanaceae</taxon>
        <taxon>Planococcus</taxon>
    </lineage>
</organism>
<evidence type="ECO:0000313" key="4">
    <source>
        <dbReference type="Proteomes" id="UP000251002"/>
    </source>
</evidence>
<reference evidence="3 4" key="1">
    <citation type="submission" date="2018-06" db="EMBL/GenBank/DDBJ databases">
        <title>The draft genome sequences of strains SCU63 and S1.</title>
        <authorList>
            <person name="Gan L."/>
        </authorList>
    </citation>
    <scope>NUCLEOTIDE SEQUENCE [LARGE SCALE GENOMIC DNA]</scope>
    <source>
        <strain evidence="3 4">SCU63</strain>
    </source>
</reference>
<dbReference type="PANTHER" id="PTHR36113:SF6">
    <property type="entry name" value="FOSFOMYCIN RESISTANCE PROTEIN FOSX"/>
    <property type="match status" value="1"/>
</dbReference>
<gene>
    <name evidence="3" type="ORF">DP120_01380</name>
</gene>
<dbReference type="InterPro" id="IPR037523">
    <property type="entry name" value="VOC_core"/>
</dbReference>
<keyword evidence="1" id="KW-0479">Metal-binding</keyword>
<evidence type="ECO:0000259" key="2">
    <source>
        <dbReference type="PROSITE" id="PS51819"/>
    </source>
</evidence>
<dbReference type="RefSeq" id="WP_112221396.1">
    <property type="nucleotide sequence ID" value="NZ_CP047673.1"/>
</dbReference>
<evidence type="ECO:0000313" key="3">
    <source>
        <dbReference type="EMBL" id="RAZ80969.1"/>
    </source>
</evidence>
<dbReference type="PROSITE" id="PS51819">
    <property type="entry name" value="VOC"/>
    <property type="match status" value="1"/>
</dbReference>